<name>M4H6Q8_NAEFO</name>
<dbReference type="EMBL" id="JX174181">
    <property type="protein sequence ID" value="AFP72319.1"/>
    <property type="molecule type" value="Genomic_DNA"/>
</dbReference>
<dbReference type="RefSeq" id="YP_007890046.1">
    <property type="nucleotide sequence ID" value="NC_021104.1"/>
</dbReference>
<protein>
    <submittedName>
        <fullName evidence="1">Ribosomal protein L5</fullName>
    </submittedName>
</protein>
<dbReference type="EMBL" id="KX580902">
    <property type="protein sequence ID" value="AOS85629.1"/>
    <property type="molecule type" value="Genomic_DNA"/>
</dbReference>
<evidence type="ECO:0000313" key="2">
    <source>
        <dbReference type="EMBL" id="AOS85629.1"/>
    </source>
</evidence>
<reference evidence="1" key="1">
    <citation type="journal article" date="2013" name="J. Eukaryot. Microbiol.">
        <title>The Mitochondrial Genome and a 60-kb Nuclear DNA Segment from Naegleria fowleri, the Causative Agent of Primary Amoebic Meningoencephalitis.</title>
        <authorList>
            <person name="Herman E.K."/>
            <person name="Greninger A.L."/>
            <person name="Visvesvara G.S."/>
            <person name="Marciano-Cabral F."/>
            <person name="Dacks J.B."/>
            <person name="Chiu C.Y."/>
        </authorList>
    </citation>
    <scope>NUCLEOTIDE SEQUENCE</scope>
</reference>
<keyword evidence="1" id="KW-0496">Mitochondrion</keyword>
<evidence type="ECO:0000313" key="1">
    <source>
        <dbReference type="EMBL" id="AFP72319.1"/>
    </source>
</evidence>
<dbReference type="GeneID" id="15332085"/>
<accession>M4H6Q8</accession>
<keyword evidence="1" id="KW-0689">Ribosomal protein</keyword>
<gene>
    <name evidence="1" type="primary">rpl5</name>
</gene>
<keyword evidence="1" id="KW-0687">Ribonucleoprotein</keyword>
<dbReference type="AlphaFoldDB" id="M4H6Q8"/>
<reference evidence="2" key="2">
    <citation type="submission" date="2016-07" db="EMBL/GenBank/DDBJ databases">
        <title>genome sequence of Naegleria fowleri mitochondria.</title>
        <authorList>
            <person name="Greninger A.L."/>
            <person name="Jerome K."/>
            <person name="Dixon T."/>
        </authorList>
    </citation>
    <scope>NUCLEOTIDE SEQUENCE</scope>
    <source>
        <strain evidence="2">V511</strain>
    </source>
</reference>
<geneLocation type="mitochondrion" evidence="1"/>
<organism evidence="1">
    <name type="scientific">Naegleria fowleri</name>
    <name type="common">Brain eating amoeba</name>
    <dbReference type="NCBI Taxonomy" id="5763"/>
    <lineage>
        <taxon>Eukaryota</taxon>
        <taxon>Discoba</taxon>
        <taxon>Heterolobosea</taxon>
        <taxon>Tetramitia</taxon>
        <taxon>Eutetramitia</taxon>
        <taxon>Vahlkampfiidae</taxon>
        <taxon>Naegleria</taxon>
    </lineage>
</organism>
<dbReference type="GO" id="GO:0005840">
    <property type="term" value="C:ribosome"/>
    <property type="evidence" value="ECO:0007669"/>
    <property type="project" value="UniProtKB-KW"/>
</dbReference>
<sequence>MNKLNFFYFNFNYLQSYFLDRLVNRNNFFFFSYIQVYYLLHNSSSNRFLFLLKLMLLEKFTNNKIKFVLNNNLLKRRKLKVGGVLAISKQKFYTTYLNILYNSLPKLIYSLDLKLNNYYLFYDNKKTIYSSFFYSLTKFLFLNYFTYTLDYYKYYNFFENAIFKLKLKVCTSYKYYLINRDLFRLGGLNVI</sequence>
<proteinExistence type="predicted"/>